<keyword evidence="2" id="KW-1185">Reference proteome</keyword>
<dbReference type="Proteomes" id="UP000031258">
    <property type="component" value="Unassembled WGS sequence"/>
</dbReference>
<protein>
    <submittedName>
        <fullName evidence="1">Uncharacterized protein</fullName>
    </submittedName>
</protein>
<gene>
    <name evidence="1" type="ORF">NF27_DT00480</name>
</gene>
<evidence type="ECO:0000313" key="2">
    <source>
        <dbReference type="Proteomes" id="UP000031258"/>
    </source>
</evidence>
<proteinExistence type="predicted"/>
<name>A0A0C1QIF4_9RICK</name>
<organism evidence="1 2">
    <name type="scientific">Candidatus Jidaibacter acanthamoebae</name>
    <dbReference type="NCBI Taxonomy" id="86105"/>
    <lineage>
        <taxon>Bacteria</taxon>
        <taxon>Pseudomonadati</taxon>
        <taxon>Pseudomonadota</taxon>
        <taxon>Alphaproteobacteria</taxon>
        <taxon>Rickettsiales</taxon>
        <taxon>Candidatus Midichloriaceae</taxon>
        <taxon>Candidatus Jidaibacter</taxon>
    </lineage>
</organism>
<dbReference type="EMBL" id="JSWE01000096">
    <property type="protein sequence ID" value="KIE05274.1"/>
    <property type="molecule type" value="Genomic_DNA"/>
</dbReference>
<dbReference type="STRING" id="86105.NF27_DT00480"/>
<evidence type="ECO:0000313" key="1">
    <source>
        <dbReference type="EMBL" id="KIE05274.1"/>
    </source>
</evidence>
<accession>A0A0C1QIF4</accession>
<sequence length="510" mass="58609">MFTMRVDRNTCDNLIVINTIDSPLFKHIEIAAEFIKSLEEQGFKNIALIVQNRSVSKEYTNYFPKQKIIIGNQRKVEVAKNILKENMVNDIPKPAINILTPYIISIDQAKKFFDVKDLNKALLINSNITFKEILTQLLFRSFCGVMTCFENHDVSINQSALSATAEAIKTNFTDINDRFVVTLIRPQHLNNSNNYPPIFPPSPAIKTKIPTYTVFRSTPFVFASASDISVISQSYKKAFTEEQSRNDRFYSINKITPEFQAKLWEYIERYSIILGNIAKVSAMHKILLGLPNKADFQNVTKKYITAIVPVIKSSLLKIEEEKNLPYMAEAKLYLYLQDGLNKFYDLIYYLDREIHHLINNYTYNFAENFINLLSSTLVEFEKFSTIPSAEMLVNNMNLINLSSRLNAGQTSLENPILLTEEEKERGIEDLGTDTEDELDEKDEDVIITGVITNKRKYNIDDSENKRIEERPLKRPVKYTFHKEVNSAGSAALRELSRRNEKLVSGELRGV</sequence>
<reference evidence="1 2" key="1">
    <citation type="submission" date="2014-11" db="EMBL/GenBank/DDBJ databases">
        <title>A Rickettsiales Symbiont of Amoebae With Ancient Features.</title>
        <authorList>
            <person name="Schulz F."/>
            <person name="Martijn J."/>
            <person name="Wascher F."/>
            <person name="Kostanjsek R."/>
            <person name="Ettema T.J."/>
            <person name="Horn M."/>
        </authorList>
    </citation>
    <scope>NUCLEOTIDE SEQUENCE [LARGE SCALE GENOMIC DNA]</scope>
    <source>
        <strain evidence="1 2">UWC36</strain>
    </source>
</reference>
<comment type="caution">
    <text evidence="1">The sequence shown here is derived from an EMBL/GenBank/DDBJ whole genome shotgun (WGS) entry which is preliminary data.</text>
</comment>
<dbReference type="AlphaFoldDB" id="A0A0C1QIF4"/>